<organism evidence="1">
    <name type="scientific">viral metagenome</name>
    <dbReference type="NCBI Taxonomy" id="1070528"/>
    <lineage>
        <taxon>unclassified sequences</taxon>
        <taxon>metagenomes</taxon>
        <taxon>organismal metagenomes</taxon>
    </lineage>
</organism>
<proteinExistence type="predicted"/>
<dbReference type="EMBL" id="MN740684">
    <property type="protein sequence ID" value="QHU07346.1"/>
    <property type="molecule type" value="Genomic_DNA"/>
</dbReference>
<accession>A0A6C0JRA4</accession>
<reference evidence="1" key="1">
    <citation type="journal article" date="2020" name="Nature">
        <title>Giant virus diversity and host interactions through global metagenomics.</title>
        <authorList>
            <person name="Schulz F."/>
            <person name="Roux S."/>
            <person name="Paez-Espino D."/>
            <person name="Jungbluth S."/>
            <person name="Walsh D.A."/>
            <person name="Denef V.J."/>
            <person name="McMahon K.D."/>
            <person name="Konstantinidis K.T."/>
            <person name="Eloe-Fadrosh E.A."/>
            <person name="Kyrpides N.C."/>
            <person name="Woyke T."/>
        </authorList>
    </citation>
    <scope>NUCLEOTIDE SEQUENCE</scope>
    <source>
        <strain evidence="1">GVMAG-S-1040241-154</strain>
    </source>
</reference>
<sequence length="190" mass="23294">MDKLFDELLNDDLKNKIYSMIIYSQPNDLLKQIKEYQNKKIYINQFYKYITNYWTYCYIDGLNIIWKLYYICIIGKADILWKDSYHLNMCMINYKRYISDDDYNIYIAEIIRILNIKNFKQKHLAIKRYITKYIMVLKDYHIKYLDEELSIWGDILHYGYTDESLNDFTAETIKNSYYLPTPVILKEYIV</sequence>
<name>A0A6C0JRA4_9ZZZZ</name>
<dbReference type="AlphaFoldDB" id="A0A6C0JRA4"/>
<protein>
    <submittedName>
        <fullName evidence="1">Uncharacterized protein</fullName>
    </submittedName>
</protein>
<evidence type="ECO:0000313" key="1">
    <source>
        <dbReference type="EMBL" id="QHU07346.1"/>
    </source>
</evidence>